<dbReference type="Proteomes" id="UP000652219">
    <property type="component" value="Unassembled WGS sequence"/>
</dbReference>
<reference evidence="3 4" key="1">
    <citation type="journal article" date="2020" name="Phytopathology">
        <title>Genome Sequence Resources of Colletotrichum truncatum, C. plurivorum, C. musicola, and C. sojae: Four Species Pathogenic to Soybean (Glycine max).</title>
        <authorList>
            <person name="Rogerio F."/>
            <person name="Boufleur T.R."/>
            <person name="Ciampi-Guillardi M."/>
            <person name="Sukno S.A."/>
            <person name="Thon M.R."/>
            <person name="Massola Junior N.S."/>
            <person name="Baroncelli R."/>
        </authorList>
    </citation>
    <scope>NUCLEOTIDE SEQUENCE [LARGE SCALE GENOMIC DNA]</scope>
    <source>
        <strain evidence="3 4">LFN0009</strain>
    </source>
</reference>
<keyword evidence="1" id="KW-0175">Coiled coil</keyword>
<dbReference type="EMBL" id="WIGN01000016">
    <property type="protein sequence ID" value="KAF6818303.1"/>
    <property type="molecule type" value="Genomic_DNA"/>
</dbReference>
<evidence type="ECO:0000256" key="2">
    <source>
        <dbReference type="SAM" id="MobiDB-lite"/>
    </source>
</evidence>
<feature type="coiled-coil region" evidence="1">
    <location>
        <begin position="155"/>
        <end position="217"/>
    </location>
</feature>
<sequence>MFSNIARTSRRALRLAPSSARAFGATRPRGATPIDDDALVKEVAGGLKGKKPEDLVRHITKGLEATRRASKPAPPKTVKTVDDAAKRFVDDVKLVACLDDIVRPSEDRLGEHGRGSQRPGEFVVVEETEVKAAAAGEAPASPPAASSPPPEEVDLAKLNRDVHILRDRMDEIEDSMTLRESDREIVMCELRRIEAERERFKKALARLEGEVFQLKGRLTFHWPWKLEEMYRMSWTGTKIVCFLFAVAVLVKWAERQKLEPDGGALRLMRRPRS</sequence>
<dbReference type="AlphaFoldDB" id="A0A8H6JTC4"/>
<organism evidence="3 4">
    <name type="scientific">Colletotrichum sojae</name>
    <dbReference type="NCBI Taxonomy" id="2175907"/>
    <lineage>
        <taxon>Eukaryota</taxon>
        <taxon>Fungi</taxon>
        <taxon>Dikarya</taxon>
        <taxon>Ascomycota</taxon>
        <taxon>Pezizomycotina</taxon>
        <taxon>Sordariomycetes</taxon>
        <taxon>Hypocreomycetidae</taxon>
        <taxon>Glomerellales</taxon>
        <taxon>Glomerellaceae</taxon>
        <taxon>Colletotrichum</taxon>
        <taxon>Colletotrichum orchidearum species complex</taxon>
    </lineage>
</organism>
<evidence type="ECO:0000313" key="4">
    <source>
        <dbReference type="Proteomes" id="UP000652219"/>
    </source>
</evidence>
<keyword evidence="4" id="KW-1185">Reference proteome</keyword>
<evidence type="ECO:0000313" key="3">
    <source>
        <dbReference type="EMBL" id="KAF6818303.1"/>
    </source>
</evidence>
<proteinExistence type="predicted"/>
<protein>
    <submittedName>
        <fullName evidence="3">Uncharacterized protein</fullName>
    </submittedName>
</protein>
<feature type="region of interest" description="Disordered" evidence="2">
    <location>
        <begin position="133"/>
        <end position="153"/>
    </location>
</feature>
<comment type="caution">
    <text evidence="3">The sequence shown here is derived from an EMBL/GenBank/DDBJ whole genome shotgun (WGS) entry which is preliminary data.</text>
</comment>
<feature type="compositionally biased region" description="Pro residues" evidence="2">
    <location>
        <begin position="140"/>
        <end position="150"/>
    </location>
</feature>
<gene>
    <name evidence="3" type="ORF">CSOJ01_01944</name>
</gene>
<evidence type="ECO:0000256" key="1">
    <source>
        <dbReference type="SAM" id="Coils"/>
    </source>
</evidence>
<name>A0A8H6JTC4_9PEZI</name>
<accession>A0A8H6JTC4</accession>